<keyword evidence="1" id="KW-0812">Transmembrane</keyword>
<comment type="caution">
    <text evidence="2">The sequence shown here is derived from an EMBL/GenBank/DDBJ whole genome shotgun (WGS) entry which is preliminary data.</text>
</comment>
<keyword evidence="3" id="KW-1185">Reference proteome</keyword>
<dbReference type="AlphaFoldDB" id="A0A930XZU1"/>
<dbReference type="EMBL" id="JADHEC010000026">
    <property type="protein sequence ID" value="MBF2709248.1"/>
    <property type="molecule type" value="Genomic_DNA"/>
</dbReference>
<evidence type="ECO:0000256" key="1">
    <source>
        <dbReference type="SAM" id="Phobius"/>
    </source>
</evidence>
<keyword evidence="1" id="KW-0472">Membrane</keyword>
<dbReference type="Proteomes" id="UP000646211">
    <property type="component" value="Unassembled WGS sequence"/>
</dbReference>
<keyword evidence="1" id="KW-1133">Transmembrane helix</keyword>
<sequence length="168" mass="19432">MQPRKISARNSDSSGFLAVLERYWYVILGLIFVTPVILRYLKDSQVANEVNDTQEQIKLNVSKNLDPIQQQVELNKITTSPFYQNMARNVAANLGILYQVRGGFLSWLNPRTWTENDQLVYNDLRQLKNSGQVKTVSNCYFFLTGKNLMEDITRLLDNDLLIKLPLFK</sequence>
<gene>
    <name evidence="2" type="ORF">IR213_11680</name>
</gene>
<feature type="transmembrane region" description="Helical" evidence="1">
    <location>
        <begin position="23"/>
        <end position="41"/>
    </location>
</feature>
<accession>A0A930XZU1</accession>
<dbReference type="RefSeq" id="WP_194312489.1">
    <property type="nucleotide sequence ID" value="NZ_JADHEC010000026.1"/>
</dbReference>
<evidence type="ECO:0000313" key="2">
    <source>
        <dbReference type="EMBL" id="MBF2709248.1"/>
    </source>
</evidence>
<organism evidence="2 3">
    <name type="scientific">Flavobacterium soyangense</name>
    <dbReference type="NCBI Taxonomy" id="2023265"/>
    <lineage>
        <taxon>Bacteria</taxon>
        <taxon>Pseudomonadati</taxon>
        <taxon>Bacteroidota</taxon>
        <taxon>Flavobacteriia</taxon>
        <taxon>Flavobacteriales</taxon>
        <taxon>Flavobacteriaceae</taxon>
        <taxon>Flavobacterium</taxon>
    </lineage>
</organism>
<protein>
    <submittedName>
        <fullName evidence="2">Uncharacterized protein</fullName>
    </submittedName>
</protein>
<name>A0A930XZU1_9FLAO</name>
<evidence type="ECO:0000313" key="3">
    <source>
        <dbReference type="Proteomes" id="UP000646211"/>
    </source>
</evidence>
<proteinExistence type="predicted"/>
<reference evidence="2" key="1">
    <citation type="submission" date="2020-11" db="EMBL/GenBank/DDBJ databases">
        <title>Genome of Flavobacterium soyangense.</title>
        <authorList>
            <person name="Liu Q."/>
            <person name="Xin Y.-H."/>
        </authorList>
    </citation>
    <scope>NUCLEOTIDE SEQUENCE</scope>
    <source>
        <strain evidence="2">CGMCC 1.13493</strain>
    </source>
</reference>